<keyword evidence="4" id="KW-0597">Phosphoprotein</keyword>
<dbReference type="EMBL" id="AHDV01000007">
    <property type="protein sequence ID" value="EJV87811.1"/>
    <property type="molecule type" value="Genomic_DNA"/>
</dbReference>
<keyword evidence="5" id="KW-0677">Repeat</keyword>
<evidence type="ECO:0000256" key="4">
    <source>
        <dbReference type="ARBA" id="ARBA00022553"/>
    </source>
</evidence>
<dbReference type="GO" id="GO:0044550">
    <property type="term" value="P:secondary metabolite biosynthetic process"/>
    <property type="evidence" value="ECO:0007669"/>
    <property type="project" value="UniProtKB-ARBA"/>
</dbReference>
<evidence type="ECO:0000256" key="8">
    <source>
        <dbReference type="ARBA" id="ARBA00023194"/>
    </source>
</evidence>
<keyword evidence="3" id="KW-0596">Phosphopantetheine</keyword>
<dbReference type="CDD" id="cd05930">
    <property type="entry name" value="A_NRPS"/>
    <property type="match status" value="1"/>
</dbReference>
<dbReference type="FunFam" id="3.40.50.980:FF:000001">
    <property type="entry name" value="Non-ribosomal peptide synthetase"/>
    <property type="match status" value="1"/>
</dbReference>
<evidence type="ECO:0000259" key="9">
    <source>
        <dbReference type="PROSITE" id="PS50075"/>
    </source>
</evidence>
<keyword evidence="7" id="KW-0067">ATP-binding</keyword>
<dbReference type="InterPro" id="IPR020806">
    <property type="entry name" value="PKS_PP-bd"/>
</dbReference>
<dbReference type="Pfam" id="PF00501">
    <property type="entry name" value="AMP-binding"/>
    <property type="match status" value="2"/>
</dbReference>
<dbReference type="SMART" id="SM00823">
    <property type="entry name" value="PKS_PP"/>
    <property type="match status" value="1"/>
</dbReference>
<feature type="domain" description="Carrier" evidence="9">
    <location>
        <begin position="510"/>
        <end position="585"/>
    </location>
</feature>
<dbReference type="GO" id="GO:0017000">
    <property type="term" value="P:antibiotic biosynthetic process"/>
    <property type="evidence" value="ECO:0007669"/>
    <property type="project" value="UniProtKB-KW"/>
</dbReference>
<accession>J9C8N9</accession>
<evidence type="ECO:0000256" key="6">
    <source>
        <dbReference type="ARBA" id="ARBA00022741"/>
    </source>
</evidence>
<evidence type="ECO:0000256" key="7">
    <source>
        <dbReference type="ARBA" id="ARBA00022840"/>
    </source>
</evidence>
<dbReference type="InterPro" id="IPR020845">
    <property type="entry name" value="AMP-binding_CS"/>
</dbReference>
<dbReference type="SUPFAM" id="SSF56801">
    <property type="entry name" value="Acetyl-CoA synthetase-like"/>
    <property type="match status" value="2"/>
</dbReference>
<dbReference type="InterPro" id="IPR025110">
    <property type="entry name" value="AMP-bd_C"/>
</dbReference>
<evidence type="ECO:0000256" key="1">
    <source>
        <dbReference type="ARBA" id="ARBA00001957"/>
    </source>
</evidence>
<dbReference type="GO" id="GO:0043041">
    <property type="term" value="P:amino acid activation for nonribosomal peptide biosynthetic process"/>
    <property type="evidence" value="ECO:0007669"/>
    <property type="project" value="TreeGrafter"/>
</dbReference>
<dbReference type="Gene3D" id="1.10.1200.10">
    <property type="entry name" value="ACP-like"/>
    <property type="match status" value="2"/>
</dbReference>
<proteinExistence type="inferred from homology"/>
<dbReference type="HOGENOM" id="CLU_000022_2_8_9"/>
<dbReference type="Gene3D" id="3.30.559.30">
    <property type="entry name" value="Nonribosomal peptide synthetase, condensation domain"/>
    <property type="match status" value="3"/>
</dbReference>
<dbReference type="InterPro" id="IPR023213">
    <property type="entry name" value="CAT-like_dom_sf"/>
</dbReference>
<keyword evidence="8" id="KW-0045">Antibiotic biosynthesis</keyword>
<dbReference type="Pfam" id="PF13193">
    <property type="entry name" value="AMP-binding_C"/>
    <property type="match status" value="2"/>
</dbReference>
<dbReference type="PANTHER" id="PTHR45527">
    <property type="entry name" value="NONRIBOSOMAL PEPTIDE SYNTHETASE"/>
    <property type="match status" value="1"/>
</dbReference>
<comment type="similarity">
    <text evidence="2">Belongs to the ATP-dependent AMP-binding enzyme family.</text>
</comment>
<dbReference type="InterPro" id="IPR010060">
    <property type="entry name" value="NRPS_synth"/>
</dbReference>
<keyword evidence="6" id="KW-0547">Nucleotide-binding</keyword>
<dbReference type="FunFam" id="3.40.50.12780:FF:000012">
    <property type="entry name" value="Non-ribosomal peptide synthetase"/>
    <property type="match status" value="1"/>
</dbReference>
<dbReference type="Proteomes" id="UP000004136">
    <property type="component" value="Unassembled WGS sequence"/>
</dbReference>
<dbReference type="Pfam" id="PF00550">
    <property type="entry name" value="PP-binding"/>
    <property type="match status" value="2"/>
</dbReference>
<organism evidence="10 11">
    <name type="scientific">Bacillus cereus HuA2-1</name>
    <dbReference type="NCBI Taxonomy" id="1053201"/>
    <lineage>
        <taxon>Bacteria</taxon>
        <taxon>Bacillati</taxon>
        <taxon>Bacillota</taxon>
        <taxon>Bacilli</taxon>
        <taxon>Bacillales</taxon>
        <taxon>Bacillaceae</taxon>
        <taxon>Bacillus</taxon>
        <taxon>Bacillus cereus group</taxon>
    </lineage>
</organism>
<evidence type="ECO:0000313" key="10">
    <source>
        <dbReference type="EMBL" id="EJV87811.1"/>
    </source>
</evidence>
<sequence length="2569" mass="296388">MLVEKFETQVKKTPNKHAIETEKVSYTYEYLNRFANKVARTIIKNKIKGYNLKEKAALLFEHGEEMILGMLSVLKAGKTYVPIDPNYPEKRAKYIMINAEIEYIITNDKNINIANKLKDKIDRDIPIININQIDKTLDDKNLNIPIKGNEVAYILYTSGSTGEPKGVMQTHENVLHFVKCYIKNLLITEKDRLTLFSSYCHDAAVMDIYSALLTGATLFPNDIRGQDNLELLFKWIYENKITIWHSVPTLYRYFISNIKGIIDSQYLRLIVLGGEVVLKYDIEEFKRKFPHARLYNLYGQTESSYNSGAFITASTNIENITLGNVNDNTEMFVIDDRGKGVDVSGIGEIVIRGSAIAPGYWKNKSMTEDSFRENLGLGRVYCTGDLGRLLPDGKIKFIGRKDSQAKVRGYRVELGEIESKLLKHTCIKETVVLAKENSKLETHLCAYIVCKKEVSDRELRVYLLEELPNYMLPSYFIRIDNIPKTTTGKTDRKALQNINYKIKANENYIPPRNETEQKLSKVWEEILGKEKIGIKDDFFHLGGNSLKGAKIASEIFKIFKKRIKLSVIFHKSNIEELAEFLRNTSFDLITEYPHLENVKKKDYYQTSLVQKRIYAINQVDKQSTNYNETKAYIIEGPFDKDKFDCAFKNLVKRHEALRTSFHIVNETVLQKIHKDFEIQIEYIKLDSNYDSSEGYIKNAINGFVRPFDLSSGLLIRAGVIELADLNILLLDMHHIIADGVSTSVIIKDMMDLYEGKKLSEVRIHYKEFVNWQNKLYEEGIIEEQEKYWLEEMKGELPVLNMPTDYQRSSLQNFKGDTLSFKINENLSKKINSLVTDIGVTKYIFLLSAFNILLAKYSGQEDIIIGTPVIGRTHPDLDDTVGMFVNSLVMRNAPKAEKNFREFLKEVTKRSLKAFENQDYDFGELVEKLNIQYSPNRNPLFDLMFSVQNFGMEFQDKRELKITEYSIKGRTAKFDLSVIINDDAEEITGFVEYKTELYKKQSIEMLIKHYENILGQVVENIDILIKEIECITEEERHEVLYRFNDTKREYPKHKTIKEVFEEEAEMAVEKIAIVSNGVELSYQELNQRANQLARVLRKKGITRDSIVPVLCDKSIETIVAMVAVIKAGGAYLPIDEEYPEARIRYLLEDSESAVLLGKKEAILKLNLTEISVEVVDLTDEEVEKESKENLTTINVPEDLAYVIYTSGTTGNPKGVCIENRSLIKIIKNTNYITIRKNDKLLQSGSLSFDASVQQIWLALLHGIPLHMEDKELMLEVDQLEEYILNNNITLIIFPTTLFNQISQDRIEAFEKIKYVIAGGDIISSQQVSRLVKTYKGIKVVNGYGPTENTIISTAYVITDEWDENKNVPIGKPITNSTVYIMDKHNKLLPIGVPGELCVGGDGVARGYLNREDLTNEKFILNPYVEGERIYKTGDLARWLPDGNLEFLGRIDQQVKIRGYRIELSEIEKQLEKHIAVKEAVVIDRKSENGGKYLCGYIVGEDNISIQELKEELKKELPDYMIPTYIMQLEKLPLTPNSKIDKKELPEPNLSSIENEYVAPRNEIEVNIAKVWCEVLGIEKVGIYNSFFDIGGDSIKSIQIVSRLRRNGIKLEVKDIMQHKTIAEIAKYAKHTETIISQEVVEGEIELTPIIKQFIETDKNIFNHFNQSMMFYSKDGFDEQIVKVVMEQIVKHHDALRMVLKYDEGISGYNKGIDTKLLDFHLVDLTGTKEYEQKVEEMAQKLQESIEVDAGPLVKVGLFKTSEGDHLLFIIHHLAVDGVSWRILLEDFIHGYQAVKEGNEIQFPQKTTSFKEWTEKQYEYANSSKILKELKYWEKVSKENLGQIPREVQNEPVVVKNMVTKNITLGKEITTQLLQETNRAYNTEINDILLSALGMAVKEWSGINKIAITLEGHGREEIIDDVDITRTVGWFTSCYPVVLNMEDKEIGTIIKRNKENLRRVPNKGIGYGMLKYLTKEGVNKGINLQTDISFNYLGQFDQDINSGLLFYSNLNKGSEMSPLMRLDQSIQINSLVESGRLKIKVEFNEKKYTKVIIEKFIQIFKAKLIETITYCAEKREMECTPTDYGINEYTIEDLDEIQAYVKENIGEDVNIKKVNMLTPMQEGMLFTYLNNRKTTAYIIQIPLAIEGVVNLETVKEACNILLRRYEVLRTIIFNHWRHPSQVVLDNIEVDVGYEEYSNLLRKEEAYTKYKERQISLGFDVSKDILFKVDVVKMDENNYRLLITVHHIILDGWSIAIILNEFFKIYEAIEKGKGFNLDEVFEYDTYIRWLLNQDKEEGIKYWKDYLENCNQKILLPKRNKLIIGYKEGLISSNLDVALTSKIEEFAKRTQVTLNTICQVVWGMLLQKYSDSNDVVFGSVVSGRPTEILGIEKIVGIFINTVPVRVHNEGSVTVKELIKNVQYQSNAGKRYEYLPLAEIQNLTNLKQDLIQNLIVFENYPIGKEKNDSEENDSYFRVEKFQSREQTNYDLNIAFTLEKELMFDIMYNENIYERELIEKFSKQIRMIFEAIVENEEKLVSDIEIIQPEEKDKIKCKFNQNKKKLDDFNGMEFSF</sequence>
<name>J9C8N9_BACCE</name>
<dbReference type="Pfam" id="PF00668">
    <property type="entry name" value="Condensation"/>
    <property type="match status" value="3"/>
</dbReference>
<dbReference type="RefSeq" id="WP_002135672.1">
    <property type="nucleotide sequence ID" value="NZ_JH804672.1"/>
</dbReference>
<gene>
    <name evidence="10" type="ORF">IG3_01298</name>
</gene>
<dbReference type="SUPFAM" id="SSF52777">
    <property type="entry name" value="CoA-dependent acyltransferases"/>
    <property type="match status" value="6"/>
</dbReference>
<dbReference type="GO" id="GO:0005829">
    <property type="term" value="C:cytosol"/>
    <property type="evidence" value="ECO:0007669"/>
    <property type="project" value="TreeGrafter"/>
</dbReference>
<dbReference type="NCBIfam" id="TIGR01720">
    <property type="entry name" value="NRPS-para261"/>
    <property type="match status" value="1"/>
</dbReference>
<dbReference type="FunFam" id="3.30.300.30:FF:000010">
    <property type="entry name" value="Enterobactin synthetase component F"/>
    <property type="match status" value="1"/>
</dbReference>
<dbReference type="InterPro" id="IPR000873">
    <property type="entry name" value="AMP-dep_synth/lig_dom"/>
</dbReference>
<dbReference type="InterPro" id="IPR042099">
    <property type="entry name" value="ANL_N_sf"/>
</dbReference>
<dbReference type="InterPro" id="IPR045851">
    <property type="entry name" value="AMP-bd_C_sf"/>
</dbReference>
<dbReference type="CDD" id="cd19531">
    <property type="entry name" value="LCL_NRPS-like"/>
    <property type="match status" value="1"/>
</dbReference>
<dbReference type="GO" id="GO:0008610">
    <property type="term" value="P:lipid biosynthetic process"/>
    <property type="evidence" value="ECO:0007669"/>
    <property type="project" value="UniProtKB-ARBA"/>
</dbReference>
<dbReference type="GO" id="GO:0003824">
    <property type="term" value="F:catalytic activity"/>
    <property type="evidence" value="ECO:0007669"/>
    <property type="project" value="UniProtKB-KW"/>
</dbReference>
<dbReference type="FunFam" id="2.30.38.10:FF:000001">
    <property type="entry name" value="Non-ribosomal peptide synthetase PvdI"/>
    <property type="match status" value="1"/>
</dbReference>
<dbReference type="PROSITE" id="PS00455">
    <property type="entry name" value="AMP_BINDING"/>
    <property type="match status" value="2"/>
</dbReference>
<dbReference type="InterPro" id="IPR036736">
    <property type="entry name" value="ACP-like_sf"/>
</dbReference>
<dbReference type="SUPFAM" id="SSF47336">
    <property type="entry name" value="ACP-like"/>
    <property type="match status" value="2"/>
</dbReference>
<evidence type="ECO:0000256" key="2">
    <source>
        <dbReference type="ARBA" id="ARBA00006432"/>
    </source>
</evidence>
<dbReference type="CDD" id="cd19534">
    <property type="entry name" value="E_NRPS"/>
    <property type="match status" value="1"/>
</dbReference>
<protein>
    <submittedName>
        <fullName evidence="10">Amino acid adenylation domain-containing protein</fullName>
    </submittedName>
</protein>
<comment type="cofactor">
    <cofactor evidence="1">
        <name>pantetheine 4'-phosphate</name>
        <dbReference type="ChEBI" id="CHEBI:47942"/>
    </cofactor>
</comment>
<dbReference type="Gene3D" id="3.30.300.30">
    <property type="match status" value="2"/>
</dbReference>
<dbReference type="InterPro" id="IPR006162">
    <property type="entry name" value="Ppantetheine_attach_site"/>
</dbReference>
<dbReference type="OrthoDB" id="9765680at2"/>
<evidence type="ECO:0000256" key="3">
    <source>
        <dbReference type="ARBA" id="ARBA00022450"/>
    </source>
</evidence>
<dbReference type="InterPro" id="IPR009081">
    <property type="entry name" value="PP-bd_ACP"/>
</dbReference>
<dbReference type="NCBIfam" id="TIGR01733">
    <property type="entry name" value="AA-adenyl-dom"/>
    <property type="match status" value="2"/>
</dbReference>
<dbReference type="FunFam" id="1.10.1200.10:FF:000005">
    <property type="entry name" value="Nonribosomal peptide synthetase 1"/>
    <property type="match status" value="1"/>
</dbReference>
<dbReference type="GO" id="GO:0005524">
    <property type="term" value="F:ATP binding"/>
    <property type="evidence" value="ECO:0007669"/>
    <property type="project" value="UniProtKB-KW"/>
</dbReference>
<feature type="domain" description="Carrier" evidence="9">
    <location>
        <begin position="1557"/>
        <end position="1631"/>
    </location>
</feature>
<dbReference type="InterPro" id="IPR010071">
    <property type="entry name" value="AA_adenyl_dom"/>
</dbReference>
<reference evidence="10 11" key="1">
    <citation type="submission" date="2012-04" db="EMBL/GenBank/DDBJ databases">
        <title>The Genome Sequence of Bacillus cereus HuA2-1.</title>
        <authorList>
            <consortium name="The Broad Institute Genome Sequencing Platform"/>
            <consortium name="The Broad Institute Genome Sequencing Center for Infectious Disease"/>
            <person name="Feldgarden M."/>
            <person name="Van der Auwera G.A."/>
            <person name="Mahillon J."/>
            <person name="Duprez V."/>
            <person name="Timmery S."/>
            <person name="Mattelet C."/>
            <person name="Dierick K."/>
            <person name="Sun M."/>
            <person name="Yu Z."/>
            <person name="Zhu L."/>
            <person name="Hu X."/>
            <person name="Shank E.B."/>
            <person name="Swiecicka I."/>
            <person name="Hansen B.M."/>
            <person name="Andrup L."/>
            <person name="Young S.K."/>
            <person name="Zeng Q."/>
            <person name="Gargeya S."/>
            <person name="Fitzgerald M."/>
            <person name="Haas B."/>
            <person name="Abouelleil A."/>
            <person name="Alvarado L."/>
            <person name="Arachchi H.M."/>
            <person name="Berlin A."/>
            <person name="Chapman S.B."/>
            <person name="Goldberg J."/>
            <person name="Griggs A."/>
            <person name="Gujja S."/>
            <person name="Hansen M."/>
            <person name="Howarth C."/>
            <person name="Imamovic A."/>
            <person name="Larimer J."/>
            <person name="McCowen C."/>
            <person name="Montmayeur A."/>
            <person name="Murphy C."/>
            <person name="Neiman D."/>
            <person name="Pearson M."/>
            <person name="Priest M."/>
            <person name="Roberts A."/>
            <person name="Saif S."/>
            <person name="Shea T."/>
            <person name="Sisk P."/>
            <person name="Sykes S."/>
            <person name="Wortman J."/>
            <person name="Nusbaum C."/>
            <person name="Birren B."/>
        </authorList>
    </citation>
    <scope>NUCLEOTIDE SEQUENCE [LARGE SCALE GENOMIC DNA]</scope>
    <source>
        <strain evidence="10 11">HuA2-1</strain>
    </source>
</reference>
<dbReference type="NCBIfam" id="NF003417">
    <property type="entry name" value="PRK04813.1"/>
    <property type="match status" value="2"/>
</dbReference>
<dbReference type="Gene3D" id="3.40.50.980">
    <property type="match status" value="2"/>
</dbReference>
<dbReference type="PANTHER" id="PTHR45527:SF14">
    <property type="entry name" value="PLIPASTATIN SYNTHASE SUBUNIT B"/>
    <property type="match status" value="1"/>
</dbReference>
<evidence type="ECO:0000256" key="5">
    <source>
        <dbReference type="ARBA" id="ARBA00022737"/>
    </source>
</evidence>
<dbReference type="PATRIC" id="fig|1053201.3.peg.1338"/>
<dbReference type="Gene3D" id="3.40.50.12780">
    <property type="entry name" value="N-terminal domain of ligase-like"/>
    <property type="match status" value="1"/>
</dbReference>
<dbReference type="Gene3D" id="3.30.559.10">
    <property type="entry name" value="Chloramphenicol acetyltransferase-like domain"/>
    <property type="match status" value="3"/>
</dbReference>
<dbReference type="CDD" id="cd12117">
    <property type="entry name" value="A_NRPS_Srf_like"/>
    <property type="match status" value="1"/>
</dbReference>
<evidence type="ECO:0000313" key="11">
    <source>
        <dbReference type="Proteomes" id="UP000004136"/>
    </source>
</evidence>
<comment type="caution">
    <text evidence="10">The sequence shown here is derived from an EMBL/GenBank/DDBJ whole genome shotgun (WGS) entry which is preliminary data.</text>
</comment>
<dbReference type="Gene3D" id="2.30.38.10">
    <property type="entry name" value="Luciferase, Domain 3"/>
    <property type="match status" value="1"/>
</dbReference>
<dbReference type="PROSITE" id="PS50075">
    <property type="entry name" value="CARRIER"/>
    <property type="match status" value="2"/>
</dbReference>
<dbReference type="InterPro" id="IPR001242">
    <property type="entry name" value="Condensation_dom"/>
</dbReference>
<dbReference type="CDD" id="cd19543">
    <property type="entry name" value="DCL_NRPS"/>
    <property type="match status" value="1"/>
</dbReference>
<dbReference type="PROSITE" id="PS00012">
    <property type="entry name" value="PHOSPHOPANTETHEINE"/>
    <property type="match status" value="2"/>
</dbReference>
<dbReference type="GO" id="GO:0031177">
    <property type="term" value="F:phosphopantetheine binding"/>
    <property type="evidence" value="ECO:0007669"/>
    <property type="project" value="InterPro"/>
</dbReference>